<dbReference type="PANTHER" id="PTHR30487:SF0">
    <property type="entry name" value="PREPILIN LEADER PEPTIDASE_N-METHYLTRANSFERASE-RELATED"/>
    <property type="match status" value="1"/>
</dbReference>
<comment type="catalytic activity">
    <reaction evidence="9">
        <text>Typically cleaves a -Gly-|-Phe- bond to release an N-terminal, basic peptide of 5-8 residues from type IV prepilin, and then N-methylates the new N-terminal amino group, the methyl donor being S-adenosyl-L-methionine.</text>
        <dbReference type="EC" id="3.4.23.43"/>
    </reaction>
</comment>
<organism evidence="13 14">
    <name type="scientific">Candidatus Glassbacteria bacterium GWA2_58_10</name>
    <dbReference type="NCBI Taxonomy" id="1817865"/>
    <lineage>
        <taxon>Bacteria</taxon>
        <taxon>Candidatus Glassiibacteriota</taxon>
    </lineage>
</organism>
<evidence type="ECO:0000256" key="9">
    <source>
        <dbReference type="RuleBase" id="RU003794"/>
    </source>
</evidence>
<comment type="subcellular location">
    <subcellularLocation>
        <location evidence="1">Cell inner membrane</location>
        <topology evidence="1">Multi-pass membrane protein</topology>
    </subcellularLocation>
    <subcellularLocation>
        <location evidence="9">Cell membrane</location>
        <topology evidence="9">Multi-pass membrane protein</topology>
    </subcellularLocation>
</comment>
<reference evidence="13 14" key="1">
    <citation type="journal article" date="2016" name="Nat. Commun.">
        <title>Thousands of microbial genomes shed light on interconnected biogeochemical processes in an aquifer system.</title>
        <authorList>
            <person name="Anantharaman K."/>
            <person name="Brown C.T."/>
            <person name="Hug L.A."/>
            <person name="Sharon I."/>
            <person name="Castelle C.J."/>
            <person name="Probst A.J."/>
            <person name="Thomas B.C."/>
            <person name="Singh A."/>
            <person name="Wilkins M.J."/>
            <person name="Karaoz U."/>
            <person name="Brodie E.L."/>
            <person name="Williams K.H."/>
            <person name="Hubbard S.S."/>
            <person name="Banfield J.F."/>
        </authorList>
    </citation>
    <scope>NUCLEOTIDE SEQUENCE [LARGE SCALE GENOMIC DNA]</scope>
</reference>
<feature type="transmembrane region" description="Helical" evidence="10">
    <location>
        <begin position="76"/>
        <end position="96"/>
    </location>
</feature>
<keyword evidence="9" id="KW-0511">Multifunctional enzyme</keyword>
<evidence type="ECO:0000256" key="4">
    <source>
        <dbReference type="ARBA" id="ARBA00022519"/>
    </source>
</evidence>
<evidence type="ECO:0000256" key="3">
    <source>
        <dbReference type="ARBA" id="ARBA00022475"/>
    </source>
</evidence>
<feature type="transmembrane region" description="Helical" evidence="10">
    <location>
        <begin position="153"/>
        <end position="174"/>
    </location>
</feature>
<feature type="transmembrane region" description="Helical" evidence="10">
    <location>
        <begin position="186"/>
        <end position="209"/>
    </location>
</feature>
<feature type="transmembrane region" description="Helical" evidence="10">
    <location>
        <begin position="128"/>
        <end position="147"/>
    </location>
</feature>
<dbReference type="GO" id="GO:0008168">
    <property type="term" value="F:methyltransferase activity"/>
    <property type="evidence" value="ECO:0007669"/>
    <property type="project" value="UniProtKB-KW"/>
</dbReference>
<dbReference type="Gene3D" id="1.20.120.1220">
    <property type="match status" value="1"/>
</dbReference>
<keyword evidence="7 10" id="KW-0472">Membrane</keyword>
<dbReference type="AlphaFoldDB" id="A0A1F5YFE9"/>
<keyword evidence="9" id="KW-0489">Methyltransferase</keyword>
<dbReference type="PRINTS" id="PR00864">
    <property type="entry name" value="PREPILNPTASE"/>
</dbReference>
<keyword evidence="9" id="KW-0378">Hydrolase</keyword>
<keyword evidence="9" id="KW-0808">Transferase</keyword>
<dbReference type="InterPro" id="IPR010627">
    <property type="entry name" value="Prepilin_pept_A24_N"/>
</dbReference>
<proteinExistence type="inferred from homology"/>
<feature type="domain" description="Prepilin peptidase A24 N-terminal" evidence="12">
    <location>
        <begin position="13"/>
        <end position="94"/>
    </location>
</feature>
<evidence type="ECO:0000256" key="6">
    <source>
        <dbReference type="ARBA" id="ARBA00022989"/>
    </source>
</evidence>
<dbReference type="Proteomes" id="UP000176992">
    <property type="component" value="Unassembled WGS sequence"/>
</dbReference>
<dbReference type="GO" id="GO:0004190">
    <property type="term" value="F:aspartic-type endopeptidase activity"/>
    <property type="evidence" value="ECO:0007669"/>
    <property type="project" value="UniProtKB-EC"/>
</dbReference>
<evidence type="ECO:0000313" key="13">
    <source>
        <dbReference type="EMBL" id="OGF98782.1"/>
    </source>
</evidence>
<evidence type="ECO:0000256" key="8">
    <source>
        <dbReference type="RuleBase" id="RU003793"/>
    </source>
</evidence>
<keyword evidence="9" id="KW-0645">Protease</keyword>
<sequence length="257" mass="27846">MEPRFSAIFVVGVLGAMLGSFLNVWIHRLPRGESIVFPRSRCPSCGALIRWYDNVPILSFFWLRGRCRDCRAPISLQYPLVEAAFALLTVAVFLLAGPGLDFPVNLCLIFVLTGIAITDLRTYTIPDLFSLGGLAAGLALSFLPGGITPLQSLIGLLIGGGSLYLVALAGEWIFKKEAMGGGDVKMLAMIGAFLGWPGVLFTLFVGSLAGSLVYGTVNYIFRIKKLVPLGLFLALGAGVYVFAGQRIILWYLSFFRL</sequence>
<keyword evidence="6 10" id="KW-1133">Transmembrane helix</keyword>
<dbReference type="EC" id="3.4.23.43" evidence="9"/>
<dbReference type="GO" id="GO:0005886">
    <property type="term" value="C:plasma membrane"/>
    <property type="evidence" value="ECO:0007669"/>
    <property type="project" value="UniProtKB-SubCell"/>
</dbReference>
<name>A0A1F5YFE9_9BACT</name>
<dbReference type="PANTHER" id="PTHR30487">
    <property type="entry name" value="TYPE 4 PREPILIN-LIKE PROTEINS LEADER PEPTIDE-PROCESSING ENZYME"/>
    <property type="match status" value="1"/>
</dbReference>
<evidence type="ECO:0000256" key="1">
    <source>
        <dbReference type="ARBA" id="ARBA00004429"/>
    </source>
</evidence>
<feature type="transmembrane region" description="Helical" evidence="10">
    <location>
        <begin position="229"/>
        <end position="252"/>
    </location>
</feature>
<evidence type="ECO:0000259" key="11">
    <source>
        <dbReference type="Pfam" id="PF01478"/>
    </source>
</evidence>
<evidence type="ECO:0000313" key="14">
    <source>
        <dbReference type="Proteomes" id="UP000176992"/>
    </source>
</evidence>
<dbReference type="GO" id="GO:0006465">
    <property type="term" value="P:signal peptide processing"/>
    <property type="evidence" value="ECO:0007669"/>
    <property type="project" value="TreeGrafter"/>
</dbReference>
<evidence type="ECO:0000259" key="12">
    <source>
        <dbReference type="Pfam" id="PF06750"/>
    </source>
</evidence>
<comment type="function">
    <text evidence="9">Plays an essential role in type IV pili and type II pseudopili formation by proteolytically removing the leader sequence from substrate proteins and subsequently monomethylating the alpha-amino group of the newly exposed N-terminal phenylalanine.</text>
</comment>
<feature type="transmembrane region" description="Helical" evidence="10">
    <location>
        <begin position="6"/>
        <end position="26"/>
    </location>
</feature>
<dbReference type="EMBL" id="MFIV01000063">
    <property type="protein sequence ID" value="OGF98782.1"/>
    <property type="molecule type" value="Genomic_DNA"/>
</dbReference>
<comment type="similarity">
    <text evidence="2 8">Belongs to the peptidase A24 family.</text>
</comment>
<gene>
    <name evidence="13" type="ORF">A2Z86_05905</name>
</gene>
<keyword evidence="4" id="KW-0997">Cell inner membrane</keyword>
<feature type="domain" description="Prepilin type IV endopeptidase peptidase" evidence="11">
    <location>
        <begin position="107"/>
        <end position="213"/>
    </location>
</feature>
<accession>A0A1F5YFE9</accession>
<dbReference type="EC" id="2.1.1.-" evidence="9"/>
<keyword evidence="5 9" id="KW-0812">Transmembrane</keyword>
<dbReference type="GO" id="GO:0032259">
    <property type="term" value="P:methylation"/>
    <property type="evidence" value="ECO:0007669"/>
    <property type="project" value="UniProtKB-KW"/>
</dbReference>
<protein>
    <recommendedName>
        <fullName evidence="9">Prepilin leader peptidase/N-methyltransferase</fullName>
        <ecNumber evidence="9">2.1.1.-</ecNumber>
        <ecNumber evidence="9">3.4.23.43</ecNumber>
    </recommendedName>
</protein>
<evidence type="ECO:0000256" key="10">
    <source>
        <dbReference type="SAM" id="Phobius"/>
    </source>
</evidence>
<dbReference type="Pfam" id="PF06750">
    <property type="entry name" value="A24_N_bact"/>
    <property type="match status" value="1"/>
</dbReference>
<dbReference type="InterPro" id="IPR014032">
    <property type="entry name" value="Peptidase_A24A_bac"/>
</dbReference>
<comment type="caution">
    <text evidence="13">The sequence shown here is derived from an EMBL/GenBank/DDBJ whole genome shotgun (WGS) entry which is preliminary data.</text>
</comment>
<keyword evidence="3" id="KW-1003">Cell membrane</keyword>
<evidence type="ECO:0000256" key="2">
    <source>
        <dbReference type="ARBA" id="ARBA00005801"/>
    </source>
</evidence>
<dbReference type="InterPro" id="IPR050882">
    <property type="entry name" value="Prepilin_peptidase/N-MTase"/>
</dbReference>
<dbReference type="InterPro" id="IPR000045">
    <property type="entry name" value="Prepilin_IV_endopep_pep"/>
</dbReference>
<evidence type="ECO:0000256" key="5">
    <source>
        <dbReference type="ARBA" id="ARBA00022692"/>
    </source>
</evidence>
<evidence type="ECO:0000256" key="7">
    <source>
        <dbReference type="ARBA" id="ARBA00023136"/>
    </source>
</evidence>
<dbReference type="Pfam" id="PF01478">
    <property type="entry name" value="Peptidase_A24"/>
    <property type="match status" value="1"/>
</dbReference>